<feature type="transmembrane region" description="Helical" evidence="6">
    <location>
        <begin position="76"/>
        <end position="94"/>
    </location>
</feature>
<dbReference type="PANTHER" id="PTHR11119">
    <property type="entry name" value="XANTHINE-URACIL / VITAMIN C PERMEASE FAMILY MEMBER"/>
    <property type="match status" value="1"/>
</dbReference>
<dbReference type="Pfam" id="PF00860">
    <property type="entry name" value="Xan_ur_permease"/>
    <property type="match status" value="1"/>
</dbReference>
<dbReference type="InterPro" id="IPR006043">
    <property type="entry name" value="NCS2"/>
</dbReference>
<dbReference type="STRING" id="45351.A7RGN4"/>
<comment type="subcellular location">
    <subcellularLocation>
        <location evidence="1">Membrane</location>
        <topology evidence="1">Multi-pass membrane protein</topology>
    </subcellularLocation>
</comment>
<accession>A7RGN4</accession>
<evidence type="ECO:0000256" key="5">
    <source>
        <dbReference type="ARBA" id="ARBA00023136"/>
    </source>
</evidence>
<comment type="similarity">
    <text evidence="2">Belongs to the nucleobase:cation symporter-2 (NCS2) (TC 2.A.40) family.</text>
</comment>
<feature type="transmembrane region" description="Helical" evidence="6">
    <location>
        <begin position="423"/>
        <end position="441"/>
    </location>
</feature>
<feature type="transmembrane region" description="Helical" evidence="6">
    <location>
        <begin position="217"/>
        <end position="243"/>
    </location>
</feature>
<dbReference type="EMBL" id="DS469509">
    <property type="protein sequence ID" value="EDO49566.1"/>
    <property type="molecule type" value="Genomic_DNA"/>
</dbReference>
<feature type="transmembrane region" description="Helical" evidence="6">
    <location>
        <begin position="395"/>
        <end position="416"/>
    </location>
</feature>
<dbReference type="eggNOG" id="KOG1292">
    <property type="taxonomic scope" value="Eukaryota"/>
</dbReference>
<evidence type="ECO:0000313" key="8">
    <source>
        <dbReference type="Proteomes" id="UP000001593"/>
    </source>
</evidence>
<dbReference type="InParanoid" id="A7RGN4"/>
<protein>
    <recommendedName>
        <fullName evidence="9">Solute carrier family 23 member 2</fullName>
    </recommendedName>
</protein>
<evidence type="ECO:0000313" key="7">
    <source>
        <dbReference type="EMBL" id="EDO49566.1"/>
    </source>
</evidence>
<dbReference type="PhylomeDB" id="A7RGN4"/>
<dbReference type="AlphaFoldDB" id="A7RGN4"/>
<feature type="non-terminal residue" evidence="7">
    <location>
        <position position="1"/>
    </location>
</feature>
<gene>
    <name evidence="7" type="ORF">NEMVEDRAFT_v1g80908</name>
</gene>
<feature type="transmembrane region" description="Helical" evidence="6">
    <location>
        <begin position="177"/>
        <end position="197"/>
    </location>
</feature>
<keyword evidence="3 6" id="KW-0812">Transmembrane</keyword>
<evidence type="ECO:0000256" key="6">
    <source>
        <dbReference type="SAM" id="Phobius"/>
    </source>
</evidence>
<feature type="transmembrane region" description="Helical" evidence="6">
    <location>
        <begin position="19"/>
        <end position="36"/>
    </location>
</feature>
<dbReference type="Proteomes" id="UP000001593">
    <property type="component" value="Unassembled WGS sequence"/>
</dbReference>
<keyword evidence="8" id="KW-1185">Reference proteome</keyword>
<proteinExistence type="inferred from homology"/>
<evidence type="ECO:0000256" key="2">
    <source>
        <dbReference type="ARBA" id="ARBA00008821"/>
    </source>
</evidence>
<evidence type="ECO:0000256" key="1">
    <source>
        <dbReference type="ARBA" id="ARBA00004141"/>
    </source>
</evidence>
<keyword evidence="5 6" id="KW-0472">Membrane</keyword>
<organism evidence="7 8">
    <name type="scientific">Nematostella vectensis</name>
    <name type="common">Starlet sea anemone</name>
    <dbReference type="NCBI Taxonomy" id="45351"/>
    <lineage>
        <taxon>Eukaryota</taxon>
        <taxon>Metazoa</taxon>
        <taxon>Cnidaria</taxon>
        <taxon>Anthozoa</taxon>
        <taxon>Hexacorallia</taxon>
        <taxon>Actiniaria</taxon>
        <taxon>Edwardsiidae</taxon>
        <taxon>Nematostella</taxon>
    </lineage>
</organism>
<evidence type="ECO:0000256" key="4">
    <source>
        <dbReference type="ARBA" id="ARBA00022989"/>
    </source>
</evidence>
<feature type="transmembrane region" description="Helical" evidence="6">
    <location>
        <begin position="114"/>
        <end position="137"/>
    </location>
</feature>
<feature type="transmembrane region" description="Helical" evidence="6">
    <location>
        <begin position="149"/>
        <end position="170"/>
    </location>
</feature>
<evidence type="ECO:0000256" key="3">
    <source>
        <dbReference type="ARBA" id="ARBA00022692"/>
    </source>
</evidence>
<feature type="transmembrane region" description="Helical" evidence="6">
    <location>
        <begin position="48"/>
        <end position="70"/>
    </location>
</feature>
<dbReference type="FunCoup" id="A7RGN4">
    <property type="interactions" value="23"/>
</dbReference>
<dbReference type="GO" id="GO:0016020">
    <property type="term" value="C:membrane"/>
    <property type="evidence" value="ECO:0007669"/>
    <property type="project" value="UniProtKB-SubCell"/>
</dbReference>
<reference evidence="7 8" key="1">
    <citation type="journal article" date="2007" name="Science">
        <title>Sea anemone genome reveals ancestral eumetazoan gene repertoire and genomic organization.</title>
        <authorList>
            <person name="Putnam N.H."/>
            <person name="Srivastava M."/>
            <person name="Hellsten U."/>
            <person name="Dirks B."/>
            <person name="Chapman J."/>
            <person name="Salamov A."/>
            <person name="Terry A."/>
            <person name="Shapiro H."/>
            <person name="Lindquist E."/>
            <person name="Kapitonov V.V."/>
            <person name="Jurka J."/>
            <person name="Genikhovich G."/>
            <person name="Grigoriev I.V."/>
            <person name="Lucas S.M."/>
            <person name="Steele R.E."/>
            <person name="Finnerty J.R."/>
            <person name="Technau U."/>
            <person name="Martindale M.Q."/>
            <person name="Rokhsar D.S."/>
        </authorList>
    </citation>
    <scope>NUCLEOTIDE SEQUENCE [LARGE SCALE GENOMIC DNA]</scope>
    <source>
        <strain evidence="8">CH2 X CH6</strain>
    </source>
</reference>
<feature type="transmembrane region" description="Helical" evidence="6">
    <location>
        <begin position="368"/>
        <end position="389"/>
    </location>
</feature>
<evidence type="ECO:0008006" key="9">
    <source>
        <dbReference type="Google" id="ProtNLM"/>
    </source>
</evidence>
<dbReference type="HOGENOM" id="CLU_017959_5_4_1"/>
<name>A7RGN4_NEMVE</name>
<keyword evidence="4 6" id="KW-1133">Transmembrane helix</keyword>
<dbReference type="GO" id="GO:0022857">
    <property type="term" value="F:transmembrane transporter activity"/>
    <property type="evidence" value="ECO:0007669"/>
    <property type="project" value="InterPro"/>
</dbReference>
<sequence>LAYVVDENPPWYACLSLGFQHYLTMLGGTLSIPFVLSGPMCFSNNPLVVAEVLSTIFFVSGISTLLQTTFGVRLPIVQGGTFTFLAPTFAILSLPQFKCPASTANATIHNSGSFICFLFLVLIQGAIMVSSLFQIFIGFSGVMGFLLRFIGPITVAPTITLIGLSLFHVAAERCCQWGVAFMTVALITIFSQVLTNIKVPIPAYSREKGYYNAHCPVFRLFPIILAILVSWVICAIITAAGGFPDNPKHPNFFARTDARTIVLRESNWFRFPYPGQWGTPSVSAAGVFGMLAGVLASMIESVGDYYACARLSGAPPPPKHAINRGIGVEGIGCLITGLWGSGNGTTSYSQNIGAIGITKVGSLRVIQYAGLILVVLGVVGKIGALFTIIPDPIVGGVFMVMFGMVAAVGISNLQFINLNSSRNLFIIGVSLMLGFALPWYLNKHPETIATGSQGIDQIVTVLLKTSMAVGGITGLILDNALPGTPEERGILLWRKIVNEGGDESSQVASFHIYDLPFGLNRLCKFKIAKYLPFVP</sequence>
<dbReference type="OMA" id="CCAPWIS"/>
<feature type="non-terminal residue" evidence="7">
    <location>
        <position position="535"/>
    </location>
</feature>